<feature type="chain" id="PRO_5008147517" evidence="2">
    <location>
        <begin position="23"/>
        <end position="384"/>
    </location>
</feature>
<dbReference type="WBParaSite" id="GPLIN_001168500">
    <property type="protein sequence ID" value="GPLIN_001168500"/>
    <property type="gene ID" value="GPLIN_001168500"/>
</dbReference>
<evidence type="ECO:0000256" key="1">
    <source>
        <dbReference type="SAM" id="MobiDB-lite"/>
    </source>
</evidence>
<keyword evidence="3" id="KW-1185">Reference proteome</keyword>
<reference evidence="3" key="1">
    <citation type="submission" date="2014-05" db="EMBL/GenBank/DDBJ databases">
        <title>The genome and life-stage specific transcriptomes of Globodera pallida elucidate key aspects of plant parasitism by a cyst nematode.</title>
        <authorList>
            <person name="Cotton J.A."/>
            <person name="Lilley C.J."/>
            <person name="Jones L.M."/>
            <person name="Kikuchi T."/>
            <person name="Reid A.J."/>
            <person name="Thorpe P."/>
            <person name="Tsai I.J."/>
            <person name="Beasley H."/>
            <person name="Blok V."/>
            <person name="Cock P.J.A."/>
            <person name="Van den Akker S.E."/>
            <person name="Holroyd N."/>
            <person name="Hunt M."/>
            <person name="Mantelin S."/>
            <person name="Naghra H."/>
            <person name="Pain A."/>
            <person name="Palomares-Rius J.E."/>
            <person name="Zarowiecki M."/>
            <person name="Berriman M."/>
            <person name="Jones J.T."/>
            <person name="Urwin P.E."/>
        </authorList>
    </citation>
    <scope>NUCLEOTIDE SEQUENCE [LARGE SCALE GENOMIC DNA]</scope>
    <source>
        <strain evidence="3">Lindley</strain>
    </source>
</reference>
<dbReference type="InterPro" id="IPR011049">
    <property type="entry name" value="Serralysin-like_metalloprot_C"/>
</dbReference>
<evidence type="ECO:0000256" key="2">
    <source>
        <dbReference type="SAM" id="SignalP"/>
    </source>
</evidence>
<organism evidence="3 4">
    <name type="scientific">Globodera pallida</name>
    <name type="common">Potato cyst nematode worm</name>
    <name type="synonym">Heterodera pallida</name>
    <dbReference type="NCBI Taxonomy" id="36090"/>
    <lineage>
        <taxon>Eukaryota</taxon>
        <taxon>Metazoa</taxon>
        <taxon>Ecdysozoa</taxon>
        <taxon>Nematoda</taxon>
        <taxon>Chromadorea</taxon>
        <taxon>Rhabditida</taxon>
        <taxon>Tylenchina</taxon>
        <taxon>Tylenchomorpha</taxon>
        <taxon>Tylenchoidea</taxon>
        <taxon>Heteroderidae</taxon>
        <taxon>Heteroderinae</taxon>
        <taxon>Globodera</taxon>
    </lineage>
</organism>
<name>A0A183CFN0_GLOPA</name>
<dbReference type="AlphaFoldDB" id="A0A183CFN0"/>
<protein>
    <submittedName>
        <fullName evidence="4">BAR domain-containing protein</fullName>
    </submittedName>
</protein>
<evidence type="ECO:0000313" key="4">
    <source>
        <dbReference type="WBParaSite" id="GPLIN_001168500"/>
    </source>
</evidence>
<keyword evidence="2" id="KW-0732">Signal</keyword>
<dbReference type="Proteomes" id="UP000050741">
    <property type="component" value="Unassembled WGS sequence"/>
</dbReference>
<accession>A0A183CFN0</accession>
<proteinExistence type="predicted"/>
<feature type="signal peptide" evidence="2">
    <location>
        <begin position="1"/>
        <end position="22"/>
    </location>
</feature>
<evidence type="ECO:0000313" key="3">
    <source>
        <dbReference type="Proteomes" id="UP000050741"/>
    </source>
</evidence>
<feature type="region of interest" description="Disordered" evidence="1">
    <location>
        <begin position="313"/>
        <end position="384"/>
    </location>
</feature>
<dbReference type="SUPFAM" id="SSF51120">
    <property type="entry name" value="beta-Roll"/>
    <property type="match status" value="1"/>
</dbReference>
<sequence>MFLFYFRFLIFCASTAFEWANAADNQGKSENTDPIKDDLEQCHMQLSGILSAARSYHEERGRITEEIRRIGPQTLAQKQRAKSSKRKRAMAKMAQIFCIKKSSTAKDDNGKSDQIWQNLPLVNGILQTQRTHFEFIMQAAFNMMTEISELYQMYEQCSAQTNCSAEMEQFYHHMHNITQIGRQFERDFLPGEFKEKAEQKAHLVIAKKWPNHLKGLQDILLEHFEEDDSDIRSPKFEYSVHKMGIEIKEIVEKCEAIVETLFLNDSQPSQKFSEISSDDRLQFSPSDSAAFTKTSQNTPHIWIIDAVSPKFEHGESSGTKSIAGSPGTKSIAGSPGTKSIAGSAGTKSIAGSAGTKSIAGSPGTKSIAGSPGTNQLRLTKAHEG</sequence>
<reference evidence="4" key="2">
    <citation type="submission" date="2016-06" db="UniProtKB">
        <authorList>
            <consortium name="WormBaseParasite"/>
        </authorList>
    </citation>
    <scope>IDENTIFICATION</scope>
</reference>